<dbReference type="SMART" id="SM00320">
    <property type="entry name" value="WD40"/>
    <property type="match status" value="3"/>
</dbReference>
<dbReference type="STRING" id="180088.A0A1J8PWT7"/>
<dbReference type="PROSITE" id="PS00678">
    <property type="entry name" value="WD_REPEATS_1"/>
    <property type="match status" value="1"/>
</dbReference>
<keyword evidence="5" id="KW-1185">Reference proteome</keyword>
<evidence type="ECO:0000256" key="3">
    <source>
        <dbReference type="PROSITE-ProRule" id="PRU00221"/>
    </source>
</evidence>
<evidence type="ECO:0000313" key="5">
    <source>
        <dbReference type="Proteomes" id="UP000183567"/>
    </source>
</evidence>
<feature type="non-terminal residue" evidence="4">
    <location>
        <position position="190"/>
    </location>
</feature>
<dbReference type="PANTHER" id="PTHR19848:SF8">
    <property type="entry name" value="F-BOX AND WD REPEAT DOMAIN CONTAINING 7"/>
    <property type="match status" value="1"/>
</dbReference>
<dbReference type="EMBL" id="LVVM01004788">
    <property type="protein sequence ID" value="OJA12195.1"/>
    <property type="molecule type" value="Genomic_DNA"/>
</dbReference>
<dbReference type="Proteomes" id="UP000183567">
    <property type="component" value="Unassembled WGS sequence"/>
</dbReference>
<dbReference type="InterPro" id="IPR011047">
    <property type="entry name" value="Quinoprotein_ADH-like_sf"/>
</dbReference>
<proteinExistence type="predicted"/>
<name>A0A1J8PWT7_9AGAM</name>
<dbReference type="Gene3D" id="2.130.10.10">
    <property type="entry name" value="YVTN repeat-like/Quinoprotein amine dehydrogenase"/>
    <property type="match status" value="1"/>
</dbReference>
<dbReference type="InterPro" id="IPR019775">
    <property type="entry name" value="WD40_repeat_CS"/>
</dbReference>
<evidence type="ECO:0000256" key="1">
    <source>
        <dbReference type="ARBA" id="ARBA00022574"/>
    </source>
</evidence>
<sequence>MVSALVILRDGKQVVSAEGELPSDLKQLWVRDDETGRVIAGPLNGHASAVTTLDNSPDGGILASGSLDSTVSLWDTTTWQSKGALECGACVNCIRFSPTGPLGVATDEDIQIWDFNRRERLTHFNGHTEFNHGLNMSLTWTPDGTYLLSAGNEDDPVIRSWDTSTWTQAGYPLIGHDKDEDINDIILNPA</sequence>
<evidence type="ECO:0000256" key="2">
    <source>
        <dbReference type="ARBA" id="ARBA00022737"/>
    </source>
</evidence>
<feature type="repeat" description="WD" evidence="3">
    <location>
        <begin position="43"/>
        <end position="78"/>
    </location>
</feature>
<dbReference type="InterPro" id="IPR015943">
    <property type="entry name" value="WD40/YVTN_repeat-like_dom_sf"/>
</dbReference>
<reference evidence="4 5" key="1">
    <citation type="submission" date="2016-03" db="EMBL/GenBank/DDBJ databases">
        <title>Comparative genomics of the ectomycorrhizal sister species Rhizopogon vinicolor and Rhizopogon vesiculosus (Basidiomycota: Boletales) reveals a divergence of the mating type B locus.</title>
        <authorList>
            <person name="Mujic A.B."/>
            <person name="Kuo A."/>
            <person name="Tritt A."/>
            <person name="Lipzen A."/>
            <person name="Chen C."/>
            <person name="Johnson J."/>
            <person name="Sharma A."/>
            <person name="Barry K."/>
            <person name="Grigoriev I.V."/>
            <person name="Spatafora J.W."/>
        </authorList>
    </citation>
    <scope>NUCLEOTIDE SEQUENCE [LARGE SCALE GENOMIC DNA]</scope>
    <source>
        <strain evidence="4 5">AM-OR11-056</strain>
    </source>
</reference>
<keyword evidence="1 3" id="KW-0853">WD repeat</keyword>
<dbReference type="Pfam" id="PF00400">
    <property type="entry name" value="WD40"/>
    <property type="match status" value="3"/>
</dbReference>
<evidence type="ECO:0000313" key="4">
    <source>
        <dbReference type="EMBL" id="OJA12195.1"/>
    </source>
</evidence>
<keyword evidence="2" id="KW-0677">Repeat</keyword>
<comment type="caution">
    <text evidence="4">The sequence shown here is derived from an EMBL/GenBank/DDBJ whole genome shotgun (WGS) entry which is preliminary data.</text>
</comment>
<accession>A0A1J8PWT7</accession>
<dbReference type="InterPro" id="IPR001680">
    <property type="entry name" value="WD40_rpt"/>
</dbReference>
<dbReference type="PROSITE" id="PS50082">
    <property type="entry name" value="WD_REPEATS_2"/>
    <property type="match status" value="1"/>
</dbReference>
<gene>
    <name evidence="4" type="ORF">AZE42_03935</name>
</gene>
<protein>
    <submittedName>
        <fullName evidence="4">Uncharacterized protein</fullName>
    </submittedName>
</protein>
<organism evidence="4 5">
    <name type="scientific">Rhizopogon vesiculosus</name>
    <dbReference type="NCBI Taxonomy" id="180088"/>
    <lineage>
        <taxon>Eukaryota</taxon>
        <taxon>Fungi</taxon>
        <taxon>Dikarya</taxon>
        <taxon>Basidiomycota</taxon>
        <taxon>Agaricomycotina</taxon>
        <taxon>Agaricomycetes</taxon>
        <taxon>Agaricomycetidae</taxon>
        <taxon>Boletales</taxon>
        <taxon>Suillineae</taxon>
        <taxon>Rhizopogonaceae</taxon>
        <taxon>Rhizopogon</taxon>
    </lineage>
</organism>
<dbReference type="AlphaFoldDB" id="A0A1J8PWT7"/>
<dbReference type="PANTHER" id="PTHR19848">
    <property type="entry name" value="WD40 REPEAT PROTEIN"/>
    <property type="match status" value="1"/>
</dbReference>
<dbReference type="SUPFAM" id="SSF50998">
    <property type="entry name" value="Quinoprotein alcohol dehydrogenase-like"/>
    <property type="match status" value="1"/>
</dbReference>
<dbReference type="OrthoDB" id="2678204at2759"/>
<dbReference type="PROSITE" id="PS50294">
    <property type="entry name" value="WD_REPEATS_REGION"/>
    <property type="match status" value="1"/>
</dbReference>